<evidence type="ECO:0000313" key="2">
    <source>
        <dbReference type="Proteomes" id="UP000827872"/>
    </source>
</evidence>
<comment type="caution">
    <text evidence="1">The sequence shown here is derived from an EMBL/GenBank/DDBJ whole genome shotgun (WGS) entry which is preliminary data.</text>
</comment>
<gene>
    <name evidence="1" type="ORF">K3G42_016749</name>
</gene>
<proteinExistence type="predicted"/>
<name>A0ACB8FUM1_9SAUR</name>
<keyword evidence="2" id="KW-1185">Reference proteome</keyword>
<protein>
    <submittedName>
        <fullName evidence="1">Uncharacterized protein</fullName>
    </submittedName>
</protein>
<organism evidence="1 2">
    <name type="scientific">Sphaerodactylus townsendi</name>
    <dbReference type="NCBI Taxonomy" id="933632"/>
    <lineage>
        <taxon>Eukaryota</taxon>
        <taxon>Metazoa</taxon>
        <taxon>Chordata</taxon>
        <taxon>Craniata</taxon>
        <taxon>Vertebrata</taxon>
        <taxon>Euteleostomi</taxon>
        <taxon>Lepidosauria</taxon>
        <taxon>Squamata</taxon>
        <taxon>Bifurcata</taxon>
        <taxon>Gekkota</taxon>
        <taxon>Sphaerodactylidae</taxon>
        <taxon>Sphaerodactylus</taxon>
    </lineage>
</organism>
<dbReference type="EMBL" id="CM037624">
    <property type="protein sequence ID" value="KAH8010965.1"/>
    <property type="molecule type" value="Genomic_DNA"/>
</dbReference>
<evidence type="ECO:0000313" key="1">
    <source>
        <dbReference type="EMBL" id="KAH8010965.1"/>
    </source>
</evidence>
<dbReference type="Proteomes" id="UP000827872">
    <property type="component" value="Linkage Group LG11"/>
</dbReference>
<accession>A0ACB8FUM1</accession>
<sequence length="154" mass="16714">MRAEPGRGAHRPAPVGGAEAARVPRGSLLRGGRPAESLGGSARRCGVVPCVARGRERSGRPGRCLPLPSQDWRAWRRRCGSGGRSPPERPSARRRPEGLSRPDGLPPPEALGRPIQPLGWRRAWRRGGHRVRGQRRRTPPSGKVRMSASGLSQQ</sequence>
<reference evidence="1" key="1">
    <citation type="submission" date="2021-08" db="EMBL/GenBank/DDBJ databases">
        <title>The first chromosome-level gecko genome reveals the dynamic sex chromosomes of Neotropical dwarf geckos (Sphaerodactylidae: Sphaerodactylus).</title>
        <authorList>
            <person name="Pinto B.J."/>
            <person name="Keating S.E."/>
            <person name="Gamble T."/>
        </authorList>
    </citation>
    <scope>NUCLEOTIDE SEQUENCE</scope>
    <source>
        <strain evidence="1">TG3544</strain>
    </source>
</reference>